<protein>
    <submittedName>
        <fullName evidence="2">Uncharacterized protein</fullName>
    </submittedName>
</protein>
<accession>A0A8S9HZS0</accession>
<organism evidence="2">
    <name type="scientific">Brassica cretica</name>
    <name type="common">Mustard</name>
    <dbReference type="NCBI Taxonomy" id="69181"/>
    <lineage>
        <taxon>Eukaryota</taxon>
        <taxon>Viridiplantae</taxon>
        <taxon>Streptophyta</taxon>
        <taxon>Embryophyta</taxon>
        <taxon>Tracheophyta</taxon>
        <taxon>Spermatophyta</taxon>
        <taxon>Magnoliopsida</taxon>
        <taxon>eudicotyledons</taxon>
        <taxon>Gunneridae</taxon>
        <taxon>Pentapetalae</taxon>
        <taxon>rosids</taxon>
        <taxon>malvids</taxon>
        <taxon>Brassicales</taxon>
        <taxon>Brassicaceae</taxon>
        <taxon>Brassiceae</taxon>
        <taxon>Brassica</taxon>
    </lineage>
</organism>
<gene>
    <name evidence="2" type="ORF">F2Q70_00016775</name>
</gene>
<dbReference type="AlphaFoldDB" id="A0A8S9HZS0"/>
<evidence type="ECO:0000256" key="1">
    <source>
        <dbReference type="SAM" id="MobiDB-lite"/>
    </source>
</evidence>
<proteinExistence type="predicted"/>
<evidence type="ECO:0000313" key="2">
    <source>
        <dbReference type="EMBL" id="KAF2562442.1"/>
    </source>
</evidence>
<sequence>MVTPTPQGHSVEEPQVLSLGNICMRDGSWTSTSQFSGCGWLWMDSLGKHGSVFNMSELWNGLQRFDRHDKRASCLTKVCNRIEEDSDSEDMLSGLQNHSYSSSAKSDFGFFS</sequence>
<name>A0A8S9HZS0_BRACR</name>
<comment type="caution">
    <text evidence="2">The sequence shown here is derived from an EMBL/GenBank/DDBJ whole genome shotgun (WGS) entry which is preliminary data.</text>
</comment>
<feature type="compositionally biased region" description="Polar residues" evidence="1">
    <location>
        <begin position="94"/>
        <end position="105"/>
    </location>
</feature>
<reference evidence="2" key="1">
    <citation type="submission" date="2019-12" db="EMBL/GenBank/DDBJ databases">
        <title>Genome sequencing and annotation of Brassica cretica.</title>
        <authorList>
            <person name="Studholme D.J."/>
            <person name="Sarris P.F."/>
        </authorList>
    </citation>
    <scope>NUCLEOTIDE SEQUENCE</scope>
    <source>
        <strain evidence="2">PFS-102/07</strain>
        <tissue evidence="2">Leaf</tissue>
    </source>
</reference>
<dbReference type="EMBL" id="QGKY02001250">
    <property type="protein sequence ID" value="KAF2562442.1"/>
    <property type="molecule type" value="Genomic_DNA"/>
</dbReference>
<feature type="region of interest" description="Disordered" evidence="1">
    <location>
        <begin position="86"/>
        <end position="112"/>
    </location>
</feature>